<evidence type="ECO:0000313" key="3">
    <source>
        <dbReference type="EMBL" id="AVM42638.1"/>
    </source>
</evidence>
<keyword evidence="4" id="KW-1185">Reference proteome</keyword>
<evidence type="ECO:0000313" key="4">
    <source>
        <dbReference type="Proteomes" id="UP000237947"/>
    </source>
</evidence>
<accession>A0A2S0KNP5</accession>
<comment type="similarity">
    <text evidence="1">Belongs to the GSP E family.</text>
</comment>
<organism evidence="3 4">
    <name type="scientific">Fastidiosipila sanguinis</name>
    <dbReference type="NCBI Taxonomy" id="236753"/>
    <lineage>
        <taxon>Bacteria</taxon>
        <taxon>Bacillati</taxon>
        <taxon>Bacillota</taxon>
        <taxon>Clostridia</taxon>
        <taxon>Eubacteriales</taxon>
        <taxon>Oscillospiraceae</taxon>
        <taxon>Fastidiosipila</taxon>
    </lineage>
</organism>
<dbReference type="PANTHER" id="PTHR30486">
    <property type="entry name" value="TWITCHING MOTILITY PROTEIN PILT"/>
    <property type="match status" value="1"/>
</dbReference>
<dbReference type="EMBL" id="CP027226">
    <property type="protein sequence ID" value="AVM42638.1"/>
    <property type="molecule type" value="Genomic_DNA"/>
</dbReference>
<gene>
    <name evidence="3" type="ORF">C5Q98_05165</name>
</gene>
<dbReference type="Proteomes" id="UP000237947">
    <property type="component" value="Chromosome"/>
</dbReference>
<dbReference type="InterPro" id="IPR001482">
    <property type="entry name" value="T2SS/T4SS_dom"/>
</dbReference>
<dbReference type="InterPro" id="IPR027417">
    <property type="entry name" value="P-loop_NTPase"/>
</dbReference>
<reference evidence="4" key="1">
    <citation type="submission" date="2018-02" db="EMBL/GenBank/DDBJ databases">
        <authorList>
            <person name="Holder M.E."/>
            <person name="Ajami N.J."/>
            <person name="Petrosino J.F."/>
        </authorList>
    </citation>
    <scope>NUCLEOTIDE SEQUENCE [LARGE SCALE GENOMIC DNA]</scope>
    <source>
        <strain evidence="4">CCUG 47711</strain>
    </source>
</reference>
<evidence type="ECO:0000256" key="1">
    <source>
        <dbReference type="ARBA" id="ARBA00006611"/>
    </source>
</evidence>
<dbReference type="CDD" id="cd01130">
    <property type="entry name" value="VirB11-like_ATPase"/>
    <property type="match status" value="1"/>
</dbReference>
<dbReference type="AlphaFoldDB" id="A0A2S0KNP5"/>
<dbReference type="OrthoDB" id="9810761at2"/>
<dbReference type="GO" id="GO:0016887">
    <property type="term" value="F:ATP hydrolysis activity"/>
    <property type="evidence" value="ECO:0007669"/>
    <property type="project" value="InterPro"/>
</dbReference>
<dbReference type="Gene3D" id="3.30.450.380">
    <property type="match status" value="1"/>
</dbReference>
<sequence length="403" mass="46125">MLRFSNKENYKHKSLNKTNENSENIFKQNYDYNKIYQEISSKVYSDAINSPNLNDQKLNELIIWNINRYSVKSRLAINDIEKLRKDIFNKLRRLDILQPLLDDPNITEIMVNGPDKIFYEKSGKLFSSNLSFNSLEELESIIISFFSKHNIHLSFSKPTANLRLPDGSRAHAAIRPVAPEGPILTIRKFTGIKPQMSDLIAEDFLNQDIANFLEEAILNKKSIMIGGGTGSGKTTLLNTLSKFIPSNERIVTIEDSPELKLQDKENWVKLITHEDYLYPENSVNLDDLIKESLRMRPDRIVIGEVRGADAYSMLKATQTGHPGTMCTIHANNCMGMVYRLADLILDASSLPYESILRHIYSAFDFLIHIQRNSAGKRYISEISELQLDTNGYLKINEIFKRGK</sequence>
<dbReference type="PANTHER" id="PTHR30486:SF15">
    <property type="entry name" value="TYPE II_IV SECRETION SYSTEM ATPASE"/>
    <property type="match status" value="1"/>
</dbReference>
<feature type="domain" description="Bacterial type II secretion system protein E" evidence="2">
    <location>
        <begin position="95"/>
        <end position="349"/>
    </location>
</feature>
<dbReference type="InterPro" id="IPR050921">
    <property type="entry name" value="T4SS_GSP_E_ATPase"/>
</dbReference>
<dbReference type="RefSeq" id="WP_106012592.1">
    <property type="nucleotide sequence ID" value="NZ_CP027226.1"/>
</dbReference>
<name>A0A2S0KNP5_9FIRM</name>
<dbReference type="Pfam" id="PF00437">
    <property type="entry name" value="T2SSE"/>
    <property type="match status" value="1"/>
</dbReference>
<dbReference type="Gene3D" id="3.40.50.300">
    <property type="entry name" value="P-loop containing nucleotide triphosphate hydrolases"/>
    <property type="match status" value="1"/>
</dbReference>
<proteinExistence type="inferred from homology"/>
<protein>
    <recommendedName>
        <fullName evidence="2">Bacterial type II secretion system protein E domain-containing protein</fullName>
    </recommendedName>
</protein>
<evidence type="ECO:0000259" key="2">
    <source>
        <dbReference type="Pfam" id="PF00437"/>
    </source>
</evidence>
<dbReference type="SUPFAM" id="SSF52540">
    <property type="entry name" value="P-loop containing nucleoside triphosphate hydrolases"/>
    <property type="match status" value="1"/>
</dbReference>
<dbReference type="KEGG" id="fsa:C5Q98_05165"/>